<keyword evidence="6" id="KW-0997">Cell inner membrane</keyword>
<dbReference type="PANTHER" id="PTHR34296">
    <property type="entry name" value="TRANSCRIPTIONAL ACTIVATOR PROTEIN MED"/>
    <property type="match status" value="1"/>
</dbReference>
<feature type="domain" description="ABC transporter substrate-binding protein PnrA-like" evidence="12">
    <location>
        <begin position="38"/>
        <end position="342"/>
    </location>
</feature>
<keyword evidence="7" id="KW-0732">Signal</keyword>
<dbReference type="InterPro" id="IPR003760">
    <property type="entry name" value="PnrA-like"/>
</dbReference>
<comment type="subcellular location">
    <subcellularLocation>
        <location evidence="1">Cell inner membrane</location>
        <topology evidence="1">Lipid-anchor</topology>
    </subcellularLocation>
</comment>
<dbReference type="InterPro" id="IPR028082">
    <property type="entry name" value="Peripla_BP_I"/>
</dbReference>
<evidence type="ECO:0000256" key="5">
    <source>
        <dbReference type="ARBA" id="ARBA00022475"/>
    </source>
</evidence>
<evidence type="ECO:0000256" key="11">
    <source>
        <dbReference type="SAM" id="Phobius"/>
    </source>
</evidence>
<evidence type="ECO:0000256" key="10">
    <source>
        <dbReference type="ARBA" id="ARBA00023288"/>
    </source>
</evidence>
<evidence type="ECO:0000256" key="2">
    <source>
        <dbReference type="ARBA" id="ARBA00008610"/>
    </source>
</evidence>
<comment type="subunit">
    <text evidence="3">Monomer.</text>
</comment>
<dbReference type="AlphaFoldDB" id="A0A0H3C3X7"/>
<sequence length="350" mass="40130">MSKKVFFKGFWILFTIFHLYLFVYLIFFKKRKVDISNKTNIALFIPGVISGSPSYKEMYDSLFEFKKNHENLEIKVLEAGFNQSEWIEMLEKLLTSKKYDFLITTNNAMQDIVDSVSSNYPYTKFLIFDSLVKNTNKQVYSVSYNVAEEAYILGYYVGLFLKEFIKSGFGNAALIAGQNYPVMNDYIYRYFKKGILDTGMRSEVYYRVLGNWHDSNLAKLLSDSLIKDSGALVILPIVGPAVEGVLSSVRENNISAVLFDSEDYLDNKENIIGSGITNQKYYVSHILDKALKSEINYGNSDIFGIKHKGVLFNVSNVFYLERTSQKLKEDLLKKIEEVSANGIKINLEQN</sequence>
<gene>
    <name evidence="13" type="ordered locus">BbuZS7_0324</name>
</gene>
<keyword evidence="8 11" id="KW-0472">Membrane</keyword>
<evidence type="ECO:0000256" key="6">
    <source>
        <dbReference type="ARBA" id="ARBA00022519"/>
    </source>
</evidence>
<dbReference type="RefSeq" id="WP_002657760.1">
    <property type="nucleotide sequence ID" value="NC_011728.1"/>
</dbReference>
<evidence type="ECO:0000256" key="1">
    <source>
        <dbReference type="ARBA" id="ARBA00004519"/>
    </source>
</evidence>
<feature type="transmembrane region" description="Helical" evidence="11">
    <location>
        <begin position="6"/>
        <end position="28"/>
    </location>
</feature>
<dbReference type="Pfam" id="PF02608">
    <property type="entry name" value="Bmp"/>
    <property type="match status" value="1"/>
</dbReference>
<keyword evidence="11" id="KW-0812">Transmembrane</keyword>
<evidence type="ECO:0000256" key="7">
    <source>
        <dbReference type="ARBA" id="ARBA00022729"/>
    </source>
</evidence>
<evidence type="ECO:0000313" key="14">
    <source>
        <dbReference type="Proteomes" id="UP000006901"/>
    </source>
</evidence>
<evidence type="ECO:0000313" key="13">
    <source>
        <dbReference type="EMBL" id="ACK75004.1"/>
    </source>
</evidence>
<dbReference type="HOGENOM" id="CLU_038813_0_1_12"/>
<evidence type="ECO:0000256" key="4">
    <source>
        <dbReference type="ARBA" id="ARBA00022448"/>
    </source>
</evidence>
<dbReference type="SUPFAM" id="SSF53822">
    <property type="entry name" value="Periplasmic binding protein-like I"/>
    <property type="match status" value="1"/>
</dbReference>
<comment type="similarity">
    <text evidence="2">Belongs to the BMP lipoprotein family.</text>
</comment>
<keyword evidence="4" id="KW-0813">Transport</keyword>
<accession>A0A0H3C3X7</accession>
<evidence type="ECO:0000256" key="9">
    <source>
        <dbReference type="ARBA" id="ARBA00023139"/>
    </source>
</evidence>
<keyword evidence="11" id="KW-1133">Transmembrane helix</keyword>
<evidence type="ECO:0000256" key="3">
    <source>
        <dbReference type="ARBA" id="ARBA00011245"/>
    </source>
</evidence>
<keyword evidence="10" id="KW-0449">Lipoprotein</keyword>
<dbReference type="PANTHER" id="PTHR34296:SF2">
    <property type="entry name" value="ABC TRANSPORTER GUANOSINE-BINDING PROTEIN NUPN"/>
    <property type="match status" value="1"/>
</dbReference>
<reference evidence="13 14" key="1">
    <citation type="journal article" date="2011" name="J. Bacteriol.">
        <title>Whole-genome sequences of thirteen isolates of Borrelia burgdorferi.</title>
        <authorList>
            <person name="Schutzer S.E."/>
            <person name="Fraser-Liggett C.M."/>
            <person name="Casjens S.R."/>
            <person name="Qiu W.G."/>
            <person name="Dunn J.J."/>
            <person name="Mongodin E.F."/>
            <person name="Luft B.J."/>
        </authorList>
    </citation>
    <scope>NUCLEOTIDE SEQUENCE [LARGE SCALE GENOMIC DNA]</scope>
    <source>
        <strain evidence="13 14">ZS7</strain>
    </source>
</reference>
<dbReference type="GO" id="GO:0005886">
    <property type="term" value="C:plasma membrane"/>
    <property type="evidence" value="ECO:0007669"/>
    <property type="project" value="UniProtKB-SubCell"/>
</dbReference>
<organism evidence="13 14">
    <name type="scientific">Borreliella burgdorferi (strain ZS7)</name>
    <name type="common">Borrelia burgdorferi</name>
    <dbReference type="NCBI Taxonomy" id="445985"/>
    <lineage>
        <taxon>Bacteria</taxon>
        <taxon>Pseudomonadati</taxon>
        <taxon>Spirochaetota</taxon>
        <taxon>Spirochaetia</taxon>
        <taxon>Spirochaetales</taxon>
        <taxon>Borreliaceae</taxon>
        <taxon>Borreliella</taxon>
    </lineage>
</organism>
<keyword evidence="9" id="KW-0564">Palmitate</keyword>
<dbReference type="InterPro" id="IPR050957">
    <property type="entry name" value="BMP_lipoprotein"/>
</dbReference>
<dbReference type="Gene3D" id="3.40.50.2300">
    <property type="match status" value="2"/>
</dbReference>
<keyword evidence="5" id="KW-1003">Cell membrane</keyword>
<evidence type="ECO:0000256" key="8">
    <source>
        <dbReference type="ARBA" id="ARBA00023136"/>
    </source>
</evidence>
<name>A0A0H3C3X7_BORBZ</name>
<dbReference type="GeneID" id="56567749"/>
<protein>
    <submittedName>
        <fullName evidence="13">Exported protein</fullName>
    </submittedName>
</protein>
<dbReference type="EMBL" id="CP001205">
    <property type="protein sequence ID" value="ACK75004.1"/>
    <property type="molecule type" value="Genomic_DNA"/>
</dbReference>
<evidence type="ECO:0000259" key="12">
    <source>
        <dbReference type="Pfam" id="PF02608"/>
    </source>
</evidence>
<dbReference type="Proteomes" id="UP000006901">
    <property type="component" value="Chromosome"/>
</dbReference>
<proteinExistence type="inferred from homology"/>
<dbReference type="KEGG" id="bbz:BbuZS7_0324"/>